<dbReference type="InterPro" id="IPR003439">
    <property type="entry name" value="ABC_transporter-like_ATP-bd"/>
</dbReference>
<evidence type="ECO:0000256" key="1">
    <source>
        <dbReference type="ARBA" id="ARBA00005417"/>
    </source>
</evidence>
<evidence type="ECO:0000256" key="4">
    <source>
        <dbReference type="ARBA" id="ARBA00022840"/>
    </source>
</evidence>
<keyword evidence="5" id="KW-0029">Amino-acid transport</keyword>
<evidence type="ECO:0000259" key="6">
    <source>
        <dbReference type="PROSITE" id="PS50893"/>
    </source>
</evidence>
<sequence length="252" mass="26266">MSTDDDRISVQGAGTGAGTTGSLVLDDVTVSRGAGPVISHVSLTLRPGEVTALVGPNGAGKTSLIESVSAMTAHSGGSILLDGQSIDKLSRVARAKRGIVHIEQGRAVFPSLTVRENLALTAKSEQEARAALDHFPELEKRWDSPTGLLSGGEQQMVVLARAFAARPRFLLIDEMSLGLAPVVFTRLLPIVSTIAASGVGVLLVEQFTGLALGLAGEALVVSGGRVTYQGDAVRLREQPEILHEAYLGQRAA</sequence>
<dbReference type="PROSITE" id="PS00211">
    <property type="entry name" value="ABC_TRANSPORTER_1"/>
    <property type="match status" value="1"/>
</dbReference>
<proteinExistence type="inferred from homology"/>
<dbReference type="PROSITE" id="PS50893">
    <property type="entry name" value="ABC_TRANSPORTER_2"/>
    <property type="match status" value="1"/>
</dbReference>
<evidence type="ECO:0000313" key="8">
    <source>
        <dbReference type="Proteomes" id="UP000320216"/>
    </source>
</evidence>
<dbReference type="SMART" id="SM00382">
    <property type="entry name" value="AAA"/>
    <property type="match status" value="1"/>
</dbReference>
<feature type="domain" description="ABC transporter" evidence="6">
    <location>
        <begin position="23"/>
        <end position="248"/>
    </location>
</feature>
<evidence type="ECO:0000256" key="3">
    <source>
        <dbReference type="ARBA" id="ARBA00022741"/>
    </source>
</evidence>
<dbReference type="AlphaFoldDB" id="A0A5B8M2R7"/>
<gene>
    <name evidence="7" type="ORF">FPZ11_07635</name>
</gene>
<dbReference type="OrthoDB" id="9776369at2"/>
<organism evidence="7 8">
    <name type="scientific">Humibacter ginsenosidimutans</name>
    <dbReference type="NCBI Taxonomy" id="2599293"/>
    <lineage>
        <taxon>Bacteria</taxon>
        <taxon>Bacillati</taxon>
        <taxon>Actinomycetota</taxon>
        <taxon>Actinomycetes</taxon>
        <taxon>Micrococcales</taxon>
        <taxon>Microbacteriaceae</taxon>
        <taxon>Humibacter</taxon>
    </lineage>
</organism>
<dbReference type="InterPro" id="IPR052156">
    <property type="entry name" value="BCAA_Transport_ATP-bd_LivF"/>
</dbReference>
<comment type="similarity">
    <text evidence="1">Belongs to the ABC transporter superfamily.</text>
</comment>
<evidence type="ECO:0000313" key="7">
    <source>
        <dbReference type="EMBL" id="QDZ14643.1"/>
    </source>
</evidence>
<reference evidence="7 8" key="1">
    <citation type="submission" date="2019-07" db="EMBL/GenBank/DDBJ databases">
        <title>Full genome sequence of Humibacter sp. WJ7-1.</title>
        <authorList>
            <person name="Im W.-T."/>
        </authorList>
    </citation>
    <scope>NUCLEOTIDE SEQUENCE [LARGE SCALE GENOMIC DNA]</scope>
    <source>
        <strain evidence="7 8">WJ7-1</strain>
    </source>
</reference>
<keyword evidence="8" id="KW-1185">Reference proteome</keyword>
<dbReference type="EMBL" id="CP042305">
    <property type="protein sequence ID" value="QDZ14643.1"/>
    <property type="molecule type" value="Genomic_DNA"/>
</dbReference>
<evidence type="ECO:0000256" key="2">
    <source>
        <dbReference type="ARBA" id="ARBA00022448"/>
    </source>
</evidence>
<evidence type="ECO:0000256" key="5">
    <source>
        <dbReference type="ARBA" id="ARBA00022970"/>
    </source>
</evidence>
<dbReference type="Pfam" id="PF00005">
    <property type="entry name" value="ABC_tran"/>
    <property type="match status" value="1"/>
</dbReference>
<accession>A0A5B8M2R7</accession>
<protein>
    <submittedName>
        <fullName evidence="7">ATP-binding cassette domain-containing protein</fullName>
    </submittedName>
</protein>
<dbReference type="GO" id="GO:0015658">
    <property type="term" value="F:branched-chain amino acid transmembrane transporter activity"/>
    <property type="evidence" value="ECO:0007669"/>
    <property type="project" value="TreeGrafter"/>
</dbReference>
<dbReference type="SUPFAM" id="SSF52540">
    <property type="entry name" value="P-loop containing nucleoside triphosphate hydrolases"/>
    <property type="match status" value="1"/>
</dbReference>
<dbReference type="InterPro" id="IPR017871">
    <property type="entry name" value="ABC_transporter-like_CS"/>
</dbReference>
<dbReference type="PANTHER" id="PTHR43820">
    <property type="entry name" value="HIGH-AFFINITY BRANCHED-CHAIN AMINO ACID TRANSPORT ATP-BINDING PROTEIN LIVF"/>
    <property type="match status" value="1"/>
</dbReference>
<keyword evidence="2" id="KW-0813">Transport</keyword>
<name>A0A5B8M2R7_9MICO</name>
<keyword evidence="3" id="KW-0547">Nucleotide-binding</keyword>
<dbReference type="InterPro" id="IPR003593">
    <property type="entry name" value="AAA+_ATPase"/>
</dbReference>
<dbReference type="Proteomes" id="UP000320216">
    <property type="component" value="Chromosome"/>
</dbReference>
<dbReference type="GO" id="GO:0016887">
    <property type="term" value="F:ATP hydrolysis activity"/>
    <property type="evidence" value="ECO:0007669"/>
    <property type="project" value="InterPro"/>
</dbReference>
<keyword evidence="4 7" id="KW-0067">ATP-binding</keyword>
<dbReference type="GO" id="GO:0015807">
    <property type="term" value="P:L-amino acid transport"/>
    <property type="evidence" value="ECO:0007669"/>
    <property type="project" value="TreeGrafter"/>
</dbReference>
<dbReference type="PANTHER" id="PTHR43820:SF4">
    <property type="entry name" value="HIGH-AFFINITY BRANCHED-CHAIN AMINO ACID TRANSPORT ATP-BINDING PROTEIN LIVF"/>
    <property type="match status" value="1"/>
</dbReference>
<dbReference type="KEGG" id="huw:FPZ11_07635"/>
<dbReference type="InterPro" id="IPR027417">
    <property type="entry name" value="P-loop_NTPase"/>
</dbReference>
<dbReference type="Gene3D" id="3.40.50.300">
    <property type="entry name" value="P-loop containing nucleotide triphosphate hydrolases"/>
    <property type="match status" value="1"/>
</dbReference>
<dbReference type="GO" id="GO:0005524">
    <property type="term" value="F:ATP binding"/>
    <property type="evidence" value="ECO:0007669"/>
    <property type="project" value="UniProtKB-KW"/>
</dbReference>
<dbReference type="RefSeq" id="WP_146319747.1">
    <property type="nucleotide sequence ID" value="NZ_CP042305.1"/>
</dbReference>